<protein>
    <submittedName>
        <fullName evidence="1">Uncharacterized protein</fullName>
    </submittedName>
</protein>
<proteinExistence type="predicted"/>
<dbReference type="KEGG" id="fwa:DCMF_19630"/>
<organism evidence="1 2">
    <name type="scientific">Formimonas warabiya</name>
    <dbReference type="NCBI Taxonomy" id="1761012"/>
    <lineage>
        <taxon>Bacteria</taxon>
        <taxon>Bacillati</taxon>
        <taxon>Bacillota</taxon>
        <taxon>Clostridia</taxon>
        <taxon>Eubacteriales</taxon>
        <taxon>Peptococcaceae</taxon>
        <taxon>Candidatus Formimonas</taxon>
    </lineage>
</organism>
<evidence type="ECO:0000313" key="1">
    <source>
        <dbReference type="EMBL" id="ATW26671.1"/>
    </source>
</evidence>
<keyword evidence="2" id="KW-1185">Reference proteome</keyword>
<gene>
    <name evidence="1" type="ORF">DCMF_19630</name>
</gene>
<dbReference type="AlphaFoldDB" id="A0A3G1KW64"/>
<accession>A0A3G1KW64</accession>
<dbReference type="Proteomes" id="UP000323521">
    <property type="component" value="Chromosome"/>
</dbReference>
<name>A0A3G1KW64_FORW1</name>
<dbReference type="EMBL" id="CP017634">
    <property type="protein sequence ID" value="ATW26671.1"/>
    <property type="molecule type" value="Genomic_DNA"/>
</dbReference>
<reference evidence="1 2" key="1">
    <citation type="submission" date="2016-10" db="EMBL/GenBank/DDBJ databases">
        <title>Complete Genome Sequence of Peptococcaceae strain DCMF.</title>
        <authorList>
            <person name="Edwards R.J."/>
            <person name="Holland S.I."/>
            <person name="Deshpande N.P."/>
            <person name="Wong Y.K."/>
            <person name="Ertan H."/>
            <person name="Manefield M."/>
            <person name="Russell T.L."/>
            <person name="Lee M.J."/>
        </authorList>
    </citation>
    <scope>NUCLEOTIDE SEQUENCE [LARGE SCALE GENOMIC DNA]</scope>
    <source>
        <strain evidence="1 2">DCMF</strain>
    </source>
</reference>
<evidence type="ECO:0000313" key="2">
    <source>
        <dbReference type="Proteomes" id="UP000323521"/>
    </source>
</evidence>
<sequence>MNILTDRTSEVEQKLRAIHIDTRDGCSFWRARDGSMIQIHQCWYCAYGQFNRENPDVHQQGLCKFKR</sequence>